<gene>
    <name evidence="4" type="ORF">CBR_g74623</name>
</gene>
<dbReference type="Proteomes" id="UP000265515">
    <property type="component" value="Unassembled WGS sequence"/>
</dbReference>
<keyword evidence="1" id="KW-0479">Metal-binding</keyword>
<evidence type="ECO:0000259" key="3">
    <source>
        <dbReference type="PROSITE" id="PS50158"/>
    </source>
</evidence>
<sequence length="511" mass="57391">MGGMAGPGVPNQGLVGQGMGGQAMLGQGMIPAAMGAPNSALAAPYGTVTCYICGKTGHYLRNCWQAANRQRSEDDQEMRELLKKIAKRGEEEEKRRLREAEEARRREEIEKREGDKLREEEAREAKLEVTIVRILSQRKEPLMITPAPQQVEESKKQSPCTKARMLREIRSYIAESDEDSEEVKIEVEKLVEAFENRKKQKKSSAIVREATNRMVRKRATPKKGKEKVVKSEEVADDFATPKKACPTECTSEGVVEFTLSQTKVLSALKAGDIRKICDREGVQYIVKDQAIGEIVRCGVQLAYEGFFYVRKQQTSTAKQGGAVLNDPSTTRNSLKIRIARVVKEKFGVDIRRRLYVKIPFSAQVDLGLVRDLVVKVITASVKDIAIRNLVIEKLSMVKTKGRTVASLIHNYRKKIEARHDQCACSGLVAERYQGHIRARIDTFQGVHRFVCNARNVTCGWSMTSELLVEAIHRAVPKIWRSNMDYLACDEVGRCFSRQVTGCMALAEKQVV</sequence>
<dbReference type="EMBL" id="BFEA01000081">
    <property type="protein sequence ID" value="GBG66936.1"/>
    <property type="molecule type" value="Genomic_DNA"/>
</dbReference>
<dbReference type="SUPFAM" id="SSF57756">
    <property type="entry name" value="Retrovirus zinc finger-like domains"/>
    <property type="match status" value="1"/>
</dbReference>
<feature type="domain" description="CCHC-type" evidence="3">
    <location>
        <begin position="50"/>
        <end position="63"/>
    </location>
</feature>
<reference evidence="4 5" key="1">
    <citation type="journal article" date="2018" name="Cell">
        <title>The Chara Genome: Secondary Complexity and Implications for Plant Terrestrialization.</title>
        <authorList>
            <person name="Nishiyama T."/>
            <person name="Sakayama H."/>
            <person name="Vries J.D."/>
            <person name="Buschmann H."/>
            <person name="Saint-Marcoux D."/>
            <person name="Ullrich K.K."/>
            <person name="Haas F.B."/>
            <person name="Vanderstraeten L."/>
            <person name="Becker D."/>
            <person name="Lang D."/>
            <person name="Vosolsobe S."/>
            <person name="Rombauts S."/>
            <person name="Wilhelmsson P.K.I."/>
            <person name="Janitza P."/>
            <person name="Kern R."/>
            <person name="Heyl A."/>
            <person name="Rumpler F."/>
            <person name="Villalobos L.I.A.C."/>
            <person name="Clay J.M."/>
            <person name="Skokan R."/>
            <person name="Toyoda A."/>
            <person name="Suzuki Y."/>
            <person name="Kagoshima H."/>
            <person name="Schijlen E."/>
            <person name="Tajeshwar N."/>
            <person name="Catarino B."/>
            <person name="Hetherington A.J."/>
            <person name="Saltykova A."/>
            <person name="Bonnot C."/>
            <person name="Breuninger H."/>
            <person name="Symeonidi A."/>
            <person name="Radhakrishnan G.V."/>
            <person name="Van Nieuwerburgh F."/>
            <person name="Deforce D."/>
            <person name="Chang C."/>
            <person name="Karol K.G."/>
            <person name="Hedrich R."/>
            <person name="Ulvskov P."/>
            <person name="Glockner G."/>
            <person name="Delwiche C.F."/>
            <person name="Petrasek J."/>
            <person name="Van de Peer Y."/>
            <person name="Friml J."/>
            <person name="Beilby M."/>
            <person name="Dolan L."/>
            <person name="Kohara Y."/>
            <person name="Sugano S."/>
            <person name="Fujiyama A."/>
            <person name="Delaux P.-M."/>
            <person name="Quint M."/>
            <person name="TheiBen G."/>
            <person name="Hagemann M."/>
            <person name="Harholt J."/>
            <person name="Dunand C."/>
            <person name="Zachgo S."/>
            <person name="Langdale J."/>
            <person name="Maumus F."/>
            <person name="Straeten D.V.D."/>
            <person name="Gould S.B."/>
            <person name="Rensing S.A."/>
        </authorList>
    </citation>
    <scope>NUCLEOTIDE SEQUENCE [LARGE SCALE GENOMIC DNA]</scope>
    <source>
        <strain evidence="4 5">S276</strain>
    </source>
</reference>
<evidence type="ECO:0000313" key="4">
    <source>
        <dbReference type="EMBL" id="GBG66936.1"/>
    </source>
</evidence>
<proteinExistence type="predicted"/>
<dbReference type="GO" id="GO:0008270">
    <property type="term" value="F:zinc ion binding"/>
    <property type="evidence" value="ECO:0007669"/>
    <property type="project" value="UniProtKB-KW"/>
</dbReference>
<evidence type="ECO:0000256" key="2">
    <source>
        <dbReference type="SAM" id="MobiDB-lite"/>
    </source>
</evidence>
<dbReference type="AlphaFoldDB" id="A0A388KA87"/>
<evidence type="ECO:0000256" key="1">
    <source>
        <dbReference type="PROSITE-ProRule" id="PRU00047"/>
    </source>
</evidence>
<accession>A0A388KA87</accession>
<evidence type="ECO:0000313" key="5">
    <source>
        <dbReference type="Proteomes" id="UP000265515"/>
    </source>
</evidence>
<keyword evidence="5" id="KW-1185">Reference proteome</keyword>
<dbReference type="InterPro" id="IPR036875">
    <property type="entry name" value="Znf_CCHC_sf"/>
</dbReference>
<dbReference type="InterPro" id="IPR001878">
    <property type="entry name" value="Znf_CCHC"/>
</dbReference>
<dbReference type="Pfam" id="PF00098">
    <property type="entry name" value="zf-CCHC"/>
    <property type="match status" value="1"/>
</dbReference>
<dbReference type="Gramene" id="GBG66936">
    <property type="protein sequence ID" value="GBG66936"/>
    <property type="gene ID" value="CBR_g74623"/>
</dbReference>
<keyword evidence="1" id="KW-0863">Zinc-finger</keyword>
<protein>
    <recommendedName>
        <fullName evidence="3">CCHC-type domain-containing protein</fullName>
    </recommendedName>
</protein>
<keyword evidence="1" id="KW-0862">Zinc</keyword>
<feature type="region of interest" description="Disordered" evidence="2">
    <location>
        <begin position="89"/>
        <end position="113"/>
    </location>
</feature>
<dbReference type="PROSITE" id="PS50158">
    <property type="entry name" value="ZF_CCHC"/>
    <property type="match status" value="1"/>
</dbReference>
<comment type="caution">
    <text evidence="4">The sequence shown here is derived from an EMBL/GenBank/DDBJ whole genome shotgun (WGS) entry which is preliminary data.</text>
</comment>
<organism evidence="4 5">
    <name type="scientific">Chara braunii</name>
    <name type="common">Braun's stonewort</name>
    <dbReference type="NCBI Taxonomy" id="69332"/>
    <lineage>
        <taxon>Eukaryota</taxon>
        <taxon>Viridiplantae</taxon>
        <taxon>Streptophyta</taxon>
        <taxon>Charophyceae</taxon>
        <taxon>Charales</taxon>
        <taxon>Characeae</taxon>
        <taxon>Chara</taxon>
    </lineage>
</organism>
<name>A0A388KA87_CHABU</name>
<dbReference type="Gene3D" id="4.10.60.10">
    <property type="entry name" value="Zinc finger, CCHC-type"/>
    <property type="match status" value="1"/>
</dbReference>
<dbReference type="OrthoDB" id="6361509at2759"/>
<dbReference type="SMART" id="SM00343">
    <property type="entry name" value="ZnF_C2HC"/>
    <property type="match status" value="1"/>
</dbReference>
<dbReference type="GO" id="GO:0003676">
    <property type="term" value="F:nucleic acid binding"/>
    <property type="evidence" value="ECO:0007669"/>
    <property type="project" value="InterPro"/>
</dbReference>